<evidence type="ECO:0008006" key="4">
    <source>
        <dbReference type="Google" id="ProtNLM"/>
    </source>
</evidence>
<evidence type="ECO:0000256" key="1">
    <source>
        <dbReference type="SAM" id="MobiDB-lite"/>
    </source>
</evidence>
<reference evidence="2" key="1">
    <citation type="submission" date="2022-12" db="EMBL/GenBank/DDBJ databases">
        <title>Draft genome assemblies for two species of Escallonia (Escalloniales).</title>
        <authorList>
            <person name="Chanderbali A."/>
            <person name="Dervinis C."/>
            <person name="Anghel I."/>
            <person name="Soltis D."/>
            <person name="Soltis P."/>
            <person name="Zapata F."/>
        </authorList>
    </citation>
    <scope>NUCLEOTIDE SEQUENCE</scope>
    <source>
        <strain evidence="2">UCBG64.0493</strain>
        <tissue evidence="2">Leaf</tissue>
    </source>
</reference>
<dbReference type="Gene3D" id="1.25.10.10">
    <property type="entry name" value="Leucine-rich Repeat Variant"/>
    <property type="match status" value="1"/>
</dbReference>
<proteinExistence type="predicted"/>
<organism evidence="2 3">
    <name type="scientific">Escallonia herrerae</name>
    <dbReference type="NCBI Taxonomy" id="1293975"/>
    <lineage>
        <taxon>Eukaryota</taxon>
        <taxon>Viridiplantae</taxon>
        <taxon>Streptophyta</taxon>
        <taxon>Embryophyta</taxon>
        <taxon>Tracheophyta</taxon>
        <taxon>Spermatophyta</taxon>
        <taxon>Magnoliopsida</taxon>
        <taxon>eudicotyledons</taxon>
        <taxon>Gunneridae</taxon>
        <taxon>Pentapetalae</taxon>
        <taxon>asterids</taxon>
        <taxon>campanulids</taxon>
        <taxon>Escalloniales</taxon>
        <taxon>Escalloniaceae</taxon>
        <taxon>Escallonia</taxon>
    </lineage>
</organism>
<dbReference type="InterPro" id="IPR011989">
    <property type="entry name" value="ARM-like"/>
</dbReference>
<feature type="region of interest" description="Disordered" evidence="1">
    <location>
        <begin position="1"/>
        <end position="25"/>
    </location>
</feature>
<name>A0AA88WVY2_9ASTE</name>
<accession>A0AA88WVY2</accession>
<dbReference type="EMBL" id="JAVXUP010000182">
    <property type="protein sequence ID" value="KAK3035172.1"/>
    <property type="molecule type" value="Genomic_DNA"/>
</dbReference>
<dbReference type="InterPro" id="IPR016024">
    <property type="entry name" value="ARM-type_fold"/>
</dbReference>
<evidence type="ECO:0000313" key="2">
    <source>
        <dbReference type="EMBL" id="KAK3035172.1"/>
    </source>
</evidence>
<dbReference type="PANTHER" id="PTHR37743:SF1">
    <property type="entry name" value="ARM REPEAT SUPERFAMILY PROTEIN"/>
    <property type="match status" value="1"/>
</dbReference>
<dbReference type="PANTHER" id="PTHR37743">
    <property type="entry name" value="ARM REPEAT SUPERFAMILY PROTEIN"/>
    <property type="match status" value="1"/>
</dbReference>
<protein>
    <recommendedName>
        <fullName evidence="4">ARM repeat superfamily protein</fullName>
    </recommendedName>
</protein>
<sequence length="732" mass="82227">MEEEEQITIWKSSSSSTSSSQPDSMVSATVGRVMATLLSARPKKLHDAISRLGSAPKRAPLSNSLEDSLWILDNYIRDAAVKEESLDPVLVPMIEHSVKHKGAKNSKQATILISWLFQDEFLFQAVTRDLASIMLRKDDHYIALGWCLLARGLVEMETTMSGMREKYNELLKILCSCIQHLLCIIRSGRGGAGSEDSWSSEETGFVTARLSKQFTGGFELPTRLSVAAADCVLSLTIALTRQDTDSKILDNRMKSSNPPAPNRPVTLVPAFVNEKKVNWTRISSELSSNKDMRFLLWDLLDELITIVQRLIAWSRKSRSLHGKGLEKVVKWLQEIKQRYGRFQDEAGSQMVRTGVLLLSSCWKHYGVLLHLEDYRLSQRYEEMLEQYLSGIQFFSENNADEQTENRESKMETLKFFLNCLLLLLGRLDGKQFETAMSEKGLQIARVLTTQLSSADEDVIEGAACIFKAAMFRASSSLSDTRHMDAALPLLLHLLDERDGAAKAVVMLVAEYCSLSSDSQCLEEVLKRLAAGNVLQRRNAIDVISEYICISIDSVAVLTHSTWKDIANHLLECLGDEELEIRLQASNLIPMIDPSLVLPTVVRLIYSSEERVQLSASSTLIAVLKYQNQNCDVICMLLDCLSNLSQNPDLPNIARDGKEGVKLDTDRVLKIIPEWSRDVEDWNLLVGPLVDKMLAEPSNATIVKFLSYLSEHLAEAAEVVFRRLLLHTRRQNV</sequence>
<dbReference type="SUPFAM" id="SSF48371">
    <property type="entry name" value="ARM repeat"/>
    <property type="match status" value="1"/>
</dbReference>
<dbReference type="AlphaFoldDB" id="A0AA88WVY2"/>
<dbReference type="Proteomes" id="UP001188597">
    <property type="component" value="Unassembled WGS sequence"/>
</dbReference>
<comment type="caution">
    <text evidence="2">The sequence shown here is derived from an EMBL/GenBank/DDBJ whole genome shotgun (WGS) entry which is preliminary data.</text>
</comment>
<keyword evidence="3" id="KW-1185">Reference proteome</keyword>
<feature type="compositionally biased region" description="Low complexity" evidence="1">
    <location>
        <begin position="12"/>
        <end position="25"/>
    </location>
</feature>
<evidence type="ECO:0000313" key="3">
    <source>
        <dbReference type="Proteomes" id="UP001188597"/>
    </source>
</evidence>
<gene>
    <name evidence="2" type="ORF">RJ639_032845</name>
</gene>